<organism evidence="1 2">
    <name type="scientific">Neolewinella agarilytica</name>
    <dbReference type="NCBI Taxonomy" id="478744"/>
    <lineage>
        <taxon>Bacteria</taxon>
        <taxon>Pseudomonadati</taxon>
        <taxon>Bacteroidota</taxon>
        <taxon>Saprospiria</taxon>
        <taxon>Saprospirales</taxon>
        <taxon>Lewinellaceae</taxon>
        <taxon>Neolewinella</taxon>
    </lineage>
</organism>
<dbReference type="AlphaFoldDB" id="A0A1H9PGT3"/>
<dbReference type="RefSeq" id="WP_090173590.1">
    <property type="nucleotide sequence ID" value="NZ_FOFB01000050.1"/>
</dbReference>
<accession>A0A1H9PGT3</accession>
<dbReference type="EMBL" id="FOFB01000050">
    <property type="protein sequence ID" value="SER47075.1"/>
    <property type="molecule type" value="Genomic_DNA"/>
</dbReference>
<proteinExistence type="predicted"/>
<evidence type="ECO:0000313" key="2">
    <source>
        <dbReference type="Proteomes" id="UP000199021"/>
    </source>
</evidence>
<dbReference type="Proteomes" id="UP000199021">
    <property type="component" value="Unassembled WGS sequence"/>
</dbReference>
<sequence>MAALNVNTGKVQELVPGIPEWVSGNHHFGGLNTLHYYYDDGEIVYNFPFMDSVFTWSPLEKSLKRQRYASEVIPGILKAYNGDGSMESLVHASSKSDYYTGMYSVTGTSMQYRFVVSTSVENEVTYSTYLEVFDESALHFTNKISSMVKTRGFTVKDSIFLFRESGSEDYLEFAVFSGL</sequence>
<reference evidence="2" key="1">
    <citation type="submission" date="2016-10" db="EMBL/GenBank/DDBJ databases">
        <authorList>
            <person name="Varghese N."/>
            <person name="Submissions S."/>
        </authorList>
    </citation>
    <scope>NUCLEOTIDE SEQUENCE [LARGE SCALE GENOMIC DNA]</scope>
    <source>
        <strain evidence="2">DSM 24740</strain>
    </source>
</reference>
<protein>
    <submittedName>
        <fullName evidence="1">Uncharacterized protein</fullName>
    </submittedName>
</protein>
<gene>
    <name evidence="1" type="ORF">SAMN05444359_1503</name>
</gene>
<name>A0A1H9PGT3_9BACT</name>
<keyword evidence="2" id="KW-1185">Reference proteome</keyword>
<dbReference type="InParanoid" id="A0A1H9PGT3"/>
<evidence type="ECO:0000313" key="1">
    <source>
        <dbReference type="EMBL" id="SER47075.1"/>
    </source>
</evidence>